<dbReference type="EMBL" id="KB870810">
    <property type="protein sequence ID" value="EOA21993.1"/>
    <property type="molecule type" value="Genomic_DNA"/>
</dbReference>
<dbReference type="KEGG" id="crb:17881218"/>
<dbReference type="GO" id="GO:0006886">
    <property type="term" value="P:intracellular protein transport"/>
    <property type="evidence" value="ECO:0007669"/>
    <property type="project" value="InterPro"/>
</dbReference>
<name>R0HE37_9BRAS</name>
<feature type="non-terminal residue" evidence="2">
    <location>
        <position position="1"/>
    </location>
</feature>
<organism evidence="2 3">
    <name type="scientific">Capsella rubella</name>
    <dbReference type="NCBI Taxonomy" id="81985"/>
    <lineage>
        <taxon>Eukaryota</taxon>
        <taxon>Viridiplantae</taxon>
        <taxon>Streptophyta</taxon>
        <taxon>Embryophyta</taxon>
        <taxon>Tracheophyta</taxon>
        <taxon>Spermatophyta</taxon>
        <taxon>Magnoliopsida</taxon>
        <taxon>eudicotyledons</taxon>
        <taxon>Gunneridae</taxon>
        <taxon>Pentapetalae</taxon>
        <taxon>rosids</taxon>
        <taxon>malvids</taxon>
        <taxon>Brassicales</taxon>
        <taxon>Brassicaceae</taxon>
        <taxon>Camelineae</taxon>
        <taxon>Capsella</taxon>
    </lineage>
</organism>
<evidence type="ECO:0000259" key="1">
    <source>
        <dbReference type="Pfam" id="PF06957"/>
    </source>
</evidence>
<dbReference type="AlphaFoldDB" id="R0HE37"/>
<dbReference type="InterPro" id="IPR010714">
    <property type="entry name" value="Coatomer_asu_C"/>
</dbReference>
<protein>
    <recommendedName>
        <fullName evidence="1">Coatomer alpha subunit C-terminal domain-containing protein</fullName>
    </recommendedName>
</protein>
<evidence type="ECO:0000313" key="3">
    <source>
        <dbReference type="Proteomes" id="UP000029121"/>
    </source>
</evidence>
<dbReference type="GO" id="GO:0005198">
    <property type="term" value="F:structural molecule activity"/>
    <property type="evidence" value="ECO:0007669"/>
    <property type="project" value="InterPro"/>
</dbReference>
<reference evidence="3" key="1">
    <citation type="journal article" date="2013" name="Nat. Genet.">
        <title>The Capsella rubella genome and the genomic consequences of rapid mating system evolution.</title>
        <authorList>
            <person name="Slotte T."/>
            <person name="Hazzouri K.M."/>
            <person name="Agren J.A."/>
            <person name="Koenig D."/>
            <person name="Maumus F."/>
            <person name="Guo Y.L."/>
            <person name="Steige K."/>
            <person name="Platts A.E."/>
            <person name="Escobar J.S."/>
            <person name="Newman L.K."/>
            <person name="Wang W."/>
            <person name="Mandakova T."/>
            <person name="Vello E."/>
            <person name="Smith L.M."/>
            <person name="Henz S.R."/>
            <person name="Steffen J."/>
            <person name="Takuno S."/>
            <person name="Brandvain Y."/>
            <person name="Coop G."/>
            <person name="Andolfatto P."/>
            <person name="Hu T.T."/>
            <person name="Blanchette M."/>
            <person name="Clark R.M."/>
            <person name="Quesneville H."/>
            <person name="Nordborg M."/>
            <person name="Gaut B.S."/>
            <person name="Lysak M.A."/>
            <person name="Jenkins J."/>
            <person name="Grimwood J."/>
            <person name="Chapman J."/>
            <person name="Prochnik S."/>
            <person name="Shu S."/>
            <person name="Rokhsar D."/>
            <person name="Schmutz J."/>
            <person name="Weigel D."/>
            <person name="Wright S.I."/>
        </authorList>
    </citation>
    <scope>NUCLEOTIDE SEQUENCE [LARGE SCALE GENOMIC DNA]</scope>
    <source>
        <strain evidence="3">cv. Monte Gargano</strain>
    </source>
</reference>
<dbReference type="GO" id="GO:0016192">
    <property type="term" value="P:vesicle-mediated transport"/>
    <property type="evidence" value="ECO:0007669"/>
    <property type="project" value="InterPro"/>
</dbReference>
<dbReference type="Pfam" id="PF06957">
    <property type="entry name" value="COPI_C"/>
    <property type="match status" value="1"/>
</dbReference>
<proteinExistence type="predicted"/>
<dbReference type="OrthoDB" id="10261470at2759"/>
<keyword evidence="3" id="KW-1185">Reference proteome</keyword>
<dbReference type="eggNOG" id="KOG0292">
    <property type="taxonomic scope" value="Eukaryota"/>
</dbReference>
<evidence type="ECO:0000313" key="2">
    <source>
        <dbReference type="EMBL" id="EOA21993.1"/>
    </source>
</evidence>
<dbReference type="GO" id="GO:0030126">
    <property type="term" value="C:COPI vesicle coat"/>
    <property type="evidence" value="ECO:0007669"/>
    <property type="project" value="InterPro"/>
</dbReference>
<sequence>YIIFEDLKLPPELNTPKSSANTRSSVFVMPTRGMHVNQIWSQKSSPAAEQAAAGSFDTAMRLLHRQLGIKNFVPLRSMFLDLFTGSHSYLRALSSSPVVSLAIERGWNKSASPNVRGPPALVYHFSQLEEKLKAGYKATTTGKFTEALRIFLSILHTIPLDVVESRREVNEVKELIIIVKEYILGLQMELKRREMKGDSTRQQELAAYFTHCNLQTPHLRLTLLSAMSICYKVKNLATTSNFARRFVTQRLTSKTPN</sequence>
<dbReference type="STRING" id="81985.R0HE37"/>
<gene>
    <name evidence="2" type="ORF">CARUB_v10002503mg</name>
</gene>
<feature type="domain" description="Coatomer alpha subunit C-terminal" evidence="1">
    <location>
        <begin position="5"/>
        <end position="247"/>
    </location>
</feature>
<accession>R0HE37</accession>
<dbReference type="Proteomes" id="UP000029121">
    <property type="component" value="Unassembled WGS sequence"/>
</dbReference>